<evidence type="ECO:0000313" key="4">
    <source>
        <dbReference type="Proteomes" id="UP000059188"/>
    </source>
</evidence>
<dbReference type="STRING" id="1108050.A0A0B7FYQ9"/>
<keyword evidence="4" id="KW-1185">Reference proteome</keyword>
<evidence type="ECO:0000313" key="3">
    <source>
        <dbReference type="EMBL" id="CEL62845.1"/>
    </source>
</evidence>
<dbReference type="Pfam" id="PF12770">
    <property type="entry name" value="CHAT"/>
    <property type="match status" value="1"/>
</dbReference>
<dbReference type="InterPro" id="IPR011990">
    <property type="entry name" value="TPR-like_helical_dom_sf"/>
</dbReference>
<dbReference type="OrthoDB" id="9991317at2759"/>
<sequence>MAENSAQPRILFASDAIDWESLEDDSSDNNSLDEESEPTHQDITMSFFGLMGQPYEFQDFNKTHLALARMLSIVPDGDPSASLIYEIFGNLCASHAQRVQDADNHIFSTPIRIEARNDPETIYDLGMAHKDQFIRGGELDNLERAIGCMIKAVELTPETDPRLPKYLFGLSGTLLEKFERFSEDQVLEDAIEHQRRGVSLLEPTSTEPDCLADLGYLLMRRFQVKGNVTDLDEAIRLQESTVASAIKDTEKAAICYNSLGMSLVLRFENTSDPLDLERAINLYERTLEQDLATAVKATTNHNLGSALQKMYLHFINIDHIIRAIDCQQHAIYLTPESHTGKPGYLTTLATSLQYRFQHSGDINDVERAISHQLNALELLPKQHHLRPSFLGNLGTSYLLHFGSTGDPIDAQQSISYLSDALELTGPNNSDRQKWLMSLGHAFRQKFEAFGELVDIDRAISYHRQSVEETSEGHMDQADRLDHLGNAYMSRFERLRELVDLDTAIEQHRAALAIFGHSNKKAQAAFHNLGGALCRRFDQVGLLDDIDESVRVLRAAIQISAKTSYLPILYNSLGVSLLSRYRRTSLIEDIDDSISCLRQAVSLTVDDHSDMPTWLQNLSSALNLRYYRTGNPDDVSRAVECQTKAVDIIPEYHISRPSFLSVLGDALALRYSAIDGNEGKNMDDAIDAFRKAATSNIGSPHHRFTAAYKWAQMLSLREESPLEAYKLAFTLVPQVVWIGKSIEQRYQDVTYTSISHLTAGAISAAIAEREYMLALEWFEAGRSIVWGQMLQLRGPLDELRVADQSLANQLERVAHELDQAGSLKATYRGLNTQSKSFEQAAQSHHRLAEVWDNLLGQVRRLDNFSDFLRPKKASTLLKAAHNGDVVVINVYETSSHALVIKKHGEHIDCIPLPGLSYQKASDAQKQLTKLLKLSGVRQRSGRKSTSPKDSNLHVLDKIKYLRRVFSGGGSKSPSNSPELAKGAPHSRDSLDHLRGPINTTRRPFVEEAYNDNELGDILEFLWVDVVYPVLHHLKYLHPNRGADLPHITWCVSGPLTFLPLHAAGSYRSSDFNSRVFNCAISSYSPTLYGLLASAPAERDFSGILLIGQASTPGLSPLPGTKKELESISRRAGLLRCTKLEGHTATPDIVLEAIGDHSWVHFACHASQTVHDPTSSAFYLHTGTIDLSTITKKSLGRKAFAFLSACQTATGDLDLPEEAVHLAAGMIMAGYPTVIATMWSIGDSDAPLVADHAYSQMLKDGKPDISKASGALHQALSVLRGKVGENNFIAWVPYIHIGI</sequence>
<reference evidence="3 4" key="1">
    <citation type="submission" date="2014-11" db="EMBL/GenBank/DDBJ databases">
        <authorList>
            <person name="Wibberg Daniel"/>
        </authorList>
    </citation>
    <scope>NUCLEOTIDE SEQUENCE [LARGE SCALE GENOMIC DNA]</scope>
    <source>
        <strain evidence="3">Rhizoctonia solani AG1-IB 7/3/14</strain>
    </source>
</reference>
<protein>
    <recommendedName>
        <fullName evidence="2">CHAT domain-containing protein</fullName>
    </recommendedName>
</protein>
<proteinExistence type="predicted"/>
<name>A0A0B7FYQ9_THACB</name>
<dbReference type="SUPFAM" id="SSF81901">
    <property type="entry name" value="HCP-like"/>
    <property type="match status" value="1"/>
</dbReference>
<feature type="region of interest" description="Disordered" evidence="1">
    <location>
        <begin position="966"/>
        <end position="996"/>
    </location>
</feature>
<evidence type="ECO:0000259" key="2">
    <source>
        <dbReference type="Pfam" id="PF12770"/>
    </source>
</evidence>
<dbReference type="SUPFAM" id="SSF48452">
    <property type="entry name" value="TPR-like"/>
    <property type="match status" value="2"/>
</dbReference>
<evidence type="ECO:0000256" key="1">
    <source>
        <dbReference type="SAM" id="MobiDB-lite"/>
    </source>
</evidence>
<dbReference type="Proteomes" id="UP000059188">
    <property type="component" value="Unassembled WGS sequence"/>
</dbReference>
<dbReference type="PANTHER" id="PTHR19959">
    <property type="entry name" value="KINESIN LIGHT CHAIN"/>
    <property type="match status" value="1"/>
</dbReference>
<dbReference type="InterPro" id="IPR024983">
    <property type="entry name" value="CHAT_dom"/>
</dbReference>
<dbReference type="PANTHER" id="PTHR19959:SF119">
    <property type="entry name" value="FUNGAL LIPASE-LIKE DOMAIN-CONTAINING PROTEIN"/>
    <property type="match status" value="1"/>
</dbReference>
<organism evidence="3 4">
    <name type="scientific">Thanatephorus cucumeris (strain AG1-IB / isolate 7/3/14)</name>
    <name type="common">Lettuce bottom rot fungus</name>
    <name type="synonym">Rhizoctonia solani</name>
    <dbReference type="NCBI Taxonomy" id="1108050"/>
    <lineage>
        <taxon>Eukaryota</taxon>
        <taxon>Fungi</taxon>
        <taxon>Dikarya</taxon>
        <taxon>Basidiomycota</taxon>
        <taxon>Agaricomycotina</taxon>
        <taxon>Agaricomycetes</taxon>
        <taxon>Cantharellales</taxon>
        <taxon>Ceratobasidiaceae</taxon>
        <taxon>Rhizoctonia</taxon>
        <taxon>Rhizoctonia solani AG-1</taxon>
    </lineage>
</organism>
<feature type="compositionally biased region" description="Basic and acidic residues" evidence="1">
    <location>
        <begin position="984"/>
        <end position="993"/>
    </location>
</feature>
<dbReference type="Gene3D" id="1.25.40.10">
    <property type="entry name" value="Tetratricopeptide repeat domain"/>
    <property type="match status" value="3"/>
</dbReference>
<feature type="domain" description="CHAT" evidence="2">
    <location>
        <begin position="1024"/>
        <end position="1296"/>
    </location>
</feature>
<accession>A0A0B7FYQ9</accession>
<dbReference type="EMBL" id="LN679171">
    <property type="protein sequence ID" value="CEL62845.1"/>
    <property type="molecule type" value="Genomic_DNA"/>
</dbReference>
<gene>
    <name evidence="3" type="ORF">RSOLAG1IB_10521</name>
</gene>